<dbReference type="NCBIfam" id="TIGR03800">
    <property type="entry name" value="PLP_synth_Pdx2"/>
    <property type="match status" value="1"/>
</dbReference>
<dbReference type="Gene3D" id="3.40.50.880">
    <property type="match status" value="1"/>
</dbReference>
<feature type="binding site" evidence="7 9">
    <location>
        <begin position="129"/>
        <end position="130"/>
    </location>
    <ligand>
        <name>L-glutamine</name>
        <dbReference type="ChEBI" id="CHEBI:58359"/>
    </ligand>
</feature>
<evidence type="ECO:0000256" key="9">
    <source>
        <dbReference type="PIRSR" id="PIRSR005639-2"/>
    </source>
</evidence>
<dbReference type="PROSITE" id="PS51130">
    <property type="entry name" value="PDXT_SNO_2"/>
    <property type="match status" value="1"/>
</dbReference>
<evidence type="ECO:0000256" key="1">
    <source>
        <dbReference type="ARBA" id="ARBA00008345"/>
    </source>
</evidence>
<dbReference type="PROSITE" id="PS01236">
    <property type="entry name" value="PDXT_SNO_1"/>
    <property type="match status" value="1"/>
</dbReference>
<dbReference type="GO" id="GO:0016740">
    <property type="term" value="F:transferase activity"/>
    <property type="evidence" value="ECO:0007669"/>
    <property type="project" value="UniProtKB-KW"/>
</dbReference>
<evidence type="ECO:0000256" key="2">
    <source>
        <dbReference type="ARBA" id="ARBA00022801"/>
    </source>
</evidence>
<dbReference type="STRING" id="1839936.SBU_000187"/>
<evidence type="ECO:0000313" key="11">
    <source>
        <dbReference type="EMBL" id="HEC56332.1"/>
    </source>
</evidence>
<name>A0A1F2P6U2_9EURY</name>
<dbReference type="Proteomes" id="UP000885936">
    <property type="component" value="Unassembled WGS sequence"/>
</dbReference>
<evidence type="ECO:0000256" key="6">
    <source>
        <dbReference type="ARBA" id="ARBA00049534"/>
    </source>
</evidence>
<dbReference type="GO" id="GO:0042823">
    <property type="term" value="P:pyridoxal phosphate biosynthetic process"/>
    <property type="evidence" value="ECO:0007669"/>
    <property type="project" value="UniProtKB-UniRule"/>
</dbReference>
<comment type="pathway">
    <text evidence="7">Cofactor biosynthesis; pyridoxal 5'-phosphate biosynthesis.</text>
</comment>
<dbReference type="Proteomes" id="UP000885863">
    <property type="component" value="Unassembled WGS sequence"/>
</dbReference>
<keyword evidence="13" id="KW-1185">Reference proteome</keyword>
<comment type="catalytic activity">
    <reaction evidence="6 7">
        <text>L-glutamine + H2O = L-glutamate + NH4(+)</text>
        <dbReference type="Rhea" id="RHEA:15889"/>
        <dbReference type="ChEBI" id="CHEBI:15377"/>
        <dbReference type="ChEBI" id="CHEBI:28938"/>
        <dbReference type="ChEBI" id="CHEBI:29985"/>
        <dbReference type="ChEBI" id="CHEBI:58359"/>
        <dbReference type="EC" id="3.5.1.2"/>
    </reaction>
</comment>
<reference evidence="12 13" key="1">
    <citation type="submission" date="2016-05" db="EMBL/GenBank/DDBJ databases">
        <title>Microbial consortia oxidize butane by reversing methanogenesis.</title>
        <authorList>
            <person name="Laso-Perez R."/>
            <person name="Richter M."/>
            <person name="Wegener G."/>
            <person name="Musat F."/>
        </authorList>
    </citation>
    <scope>NUCLEOTIDE SEQUENCE [LARGE SCALE GENOMIC DNA]</scope>
    <source>
        <strain evidence="12">BOX1</strain>
    </source>
</reference>
<proteinExistence type="inferred from homology"/>
<dbReference type="EMBL" id="DQZR01000140">
    <property type="protein sequence ID" value="HDM36275.1"/>
    <property type="molecule type" value="Genomic_DNA"/>
</dbReference>
<dbReference type="PIRSF" id="PIRSF005639">
    <property type="entry name" value="Glut_amidoT_SNO"/>
    <property type="match status" value="1"/>
</dbReference>
<dbReference type="EMBL" id="LYOR01000001">
    <property type="protein sequence ID" value="OFV66894.1"/>
    <property type="molecule type" value="Genomic_DNA"/>
</dbReference>
<evidence type="ECO:0000313" key="12">
    <source>
        <dbReference type="EMBL" id="OFV66894.1"/>
    </source>
</evidence>
<dbReference type="GO" id="GO:0036381">
    <property type="term" value="F:pyridoxal 5'-phosphate synthase (glutamine hydrolysing) activity"/>
    <property type="evidence" value="ECO:0007669"/>
    <property type="project" value="UniProtKB-UniRule"/>
</dbReference>
<organism evidence="12 13">
    <name type="scientific">Candidatus Syntropharchaeum butanivorans</name>
    <dbReference type="NCBI Taxonomy" id="1839936"/>
    <lineage>
        <taxon>Archaea</taxon>
        <taxon>Methanobacteriati</taxon>
        <taxon>Methanobacteriota</taxon>
        <taxon>Stenosarchaea group</taxon>
        <taxon>Methanomicrobia</taxon>
        <taxon>Methanosarcinales</taxon>
        <taxon>ANME-2 cluster</taxon>
        <taxon>Candidatus Syntropharchaeum</taxon>
    </lineage>
</organism>
<dbReference type="GO" id="GO:0006543">
    <property type="term" value="P:L-glutamine catabolic process"/>
    <property type="evidence" value="ECO:0007669"/>
    <property type="project" value="UniProtKB-UniRule"/>
</dbReference>
<dbReference type="PROSITE" id="PS51273">
    <property type="entry name" value="GATASE_TYPE_1"/>
    <property type="match status" value="1"/>
</dbReference>
<keyword evidence="2 7" id="KW-0378">Hydrolase</keyword>
<dbReference type="PATRIC" id="fig|1839936.3.peg.187"/>
<comment type="similarity">
    <text evidence="1 7">Belongs to the glutaminase PdxT/SNO family.</text>
</comment>
<keyword evidence="12" id="KW-0808">Transferase</keyword>
<dbReference type="UniPathway" id="UPA00245"/>
<evidence type="ECO:0000256" key="7">
    <source>
        <dbReference type="HAMAP-Rule" id="MF_01615"/>
    </source>
</evidence>
<feature type="active site" description="Charge relay system" evidence="7 8">
    <location>
        <position position="167"/>
    </location>
</feature>
<protein>
    <recommendedName>
        <fullName evidence="7">Pyridoxal 5'-phosphate synthase subunit PdxT</fullName>
        <ecNumber evidence="7">4.3.3.6</ecNumber>
    </recommendedName>
    <alternativeName>
        <fullName evidence="7">Pdx2</fullName>
    </alternativeName>
    <alternativeName>
        <fullName evidence="7">Pyridoxal 5'-phosphate synthase glutaminase subunit</fullName>
        <ecNumber evidence="7">3.5.1.2</ecNumber>
    </alternativeName>
</protein>
<dbReference type="PANTHER" id="PTHR31559:SF0">
    <property type="entry name" value="PYRIDOXAL 5'-PHOSPHATE SYNTHASE SUBUNIT SNO1-RELATED"/>
    <property type="match status" value="1"/>
</dbReference>
<comment type="caution">
    <text evidence="12">The sequence shown here is derived from an EMBL/GenBank/DDBJ whole genome shotgun (WGS) entry which is preliminary data.</text>
</comment>
<dbReference type="PANTHER" id="PTHR31559">
    <property type="entry name" value="PYRIDOXAL 5'-PHOSPHATE SYNTHASE SUBUNIT SNO"/>
    <property type="match status" value="1"/>
</dbReference>
<dbReference type="SUPFAM" id="SSF52317">
    <property type="entry name" value="Class I glutamine amidotransferase-like"/>
    <property type="match status" value="1"/>
</dbReference>
<comment type="function">
    <text evidence="7">Catalyzes the hydrolysis of glutamine to glutamate and ammonia as part of the biosynthesis of pyridoxal 5'-phosphate. The resulting ammonia molecule is channeled to the active site of PdxS.</text>
</comment>
<feature type="active site" description="Charge relay system" evidence="7 8">
    <location>
        <position position="165"/>
    </location>
</feature>
<comment type="catalytic activity">
    <reaction evidence="7">
        <text>aldehydo-D-ribose 5-phosphate + D-glyceraldehyde 3-phosphate + L-glutamine = pyridoxal 5'-phosphate + L-glutamate + phosphate + 3 H2O + H(+)</text>
        <dbReference type="Rhea" id="RHEA:31507"/>
        <dbReference type="ChEBI" id="CHEBI:15377"/>
        <dbReference type="ChEBI" id="CHEBI:15378"/>
        <dbReference type="ChEBI" id="CHEBI:29985"/>
        <dbReference type="ChEBI" id="CHEBI:43474"/>
        <dbReference type="ChEBI" id="CHEBI:58273"/>
        <dbReference type="ChEBI" id="CHEBI:58359"/>
        <dbReference type="ChEBI" id="CHEBI:59776"/>
        <dbReference type="ChEBI" id="CHEBI:597326"/>
        <dbReference type="EC" id="4.3.3.6"/>
    </reaction>
</comment>
<accession>A0A1F2P6U2</accession>
<evidence type="ECO:0000256" key="3">
    <source>
        <dbReference type="ARBA" id="ARBA00022898"/>
    </source>
</evidence>
<dbReference type="CDD" id="cd01749">
    <property type="entry name" value="GATase1_PB"/>
    <property type="match status" value="1"/>
</dbReference>
<dbReference type="GO" id="GO:0004359">
    <property type="term" value="F:glutaminase activity"/>
    <property type="evidence" value="ECO:0007669"/>
    <property type="project" value="UniProtKB-UniRule"/>
</dbReference>
<gene>
    <name evidence="7 10" type="primary">pdxT</name>
    <name evidence="10" type="ORF">ENG09_03345</name>
    <name evidence="11" type="ORF">ENI32_00360</name>
    <name evidence="12" type="ORF">SBU_000187</name>
</gene>
<evidence type="ECO:0000256" key="8">
    <source>
        <dbReference type="PIRSR" id="PIRSR005639-1"/>
    </source>
</evidence>
<sequence>MKIALLAFQGDVSEHERAIESLGAEVRLVRRAGVIDSCDGIVIPGGESTTFMRLMRGEGVDQEIIEAKNRGKAIFGTCAGLVVLGRSRYGLGLINADVKRNAFGRQRESFEAMLDIPALGNEPFKAIFIRAPVMEQVGEGVEVLARIKEGVVLAREGNILASSFHPELVDDTRLYRYFLRMVEEGKSRG</sequence>
<dbReference type="AlphaFoldDB" id="A0A1F2P6U2"/>
<dbReference type="GO" id="GO:0008614">
    <property type="term" value="P:pyridoxine metabolic process"/>
    <property type="evidence" value="ECO:0007669"/>
    <property type="project" value="TreeGrafter"/>
</dbReference>
<evidence type="ECO:0000313" key="10">
    <source>
        <dbReference type="EMBL" id="HDM36275.1"/>
    </source>
</evidence>
<dbReference type="Proteomes" id="UP000185779">
    <property type="component" value="Unassembled WGS sequence"/>
</dbReference>
<dbReference type="EC" id="3.5.1.2" evidence="7"/>
<keyword evidence="3 7" id="KW-0663">Pyridoxal phosphate</keyword>
<dbReference type="EC" id="4.3.3.6" evidence="7"/>
<dbReference type="EMBL" id="DRIE01000007">
    <property type="protein sequence ID" value="HEC56332.1"/>
    <property type="molecule type" value="Genomic_DNA"/>
</dbReference>
<comment type="subunit">
    <text evidence="7">In the presence of PdxS, forms a dodecamer of heterodimers. Only shows activity in the heterodimer.</text>
</comment>
<evidence type="ECO:0000256" key="4">
    <source>
        <dbReference type="ARBA" id="ARBA00022962"/>
    </source>
</evidence>
<reference evidence="10" key="2">
    <citation type="journal article" date="2020" name="mSystems">
        <title>Genome- and Community-Level Interaction Insights into Carbon Utilization and Element Cycling Functions of Hydrothermarchaeota in Hydrothermal Sediment.</title>
        <authorList>
            <person name="Zhou Z."/>
            <person name="Liu Y."/>
            <person name="Xu W."/>
            <person name="Pan J."/>
            <person name="Luo Z.H."/>
            <person name="Li M."/>
        </authorList>
    </citation>
    <scope>NUCLEOTIDE SEQUENCE [LARGE SCALE GENOMIC DNA]</scope>
    <source>
        <strain evidence="10">HyVt-185</strain>
        <strain evidence="11">HyVt-386</strain>
    </source>
</reference>
<dbReference type="InterPro" id="IPR002161">
    <property type="entry name" value="PdxT/SNO"/>
</dbReference>
<keyword evidence="5 7" id="KW-0456">Lyase</keyword>
<dbReference type="InterPro" id="IPR021196">
    <property type="entry name" value="PdxT/SNO_CS"/>
</dbReference>
<feature type="binding site" evidence="7 9">
    <location>
        <begin position="46"/>
        <end position="48"/>
    </location>
    <ligand>
        <name>L-glutamine</name>
        <dbReference type="ChEBI" id="CHEBI:58359"/>
    </ligand>
</feature>
<evidence type="ECO:0000256" key="5">
    <source>
        <dbReference type="ARBA" id="ARBA00023239"/>
    </source>
</evidence>
<dbReference type="FunFam" id="3.40.50.880:FF:000010">
    <property type="entry name" value="uncharacterized protein LOC100176842 isoform X2"/>
    <property type="match status" value="1"/>
</dbReference>
<dbReference type="GO" id="GO:1903600">
    <property type="term" value="C:glutaminase complex"/>
    <property type="evidence" value="ECO:0007669"/>
    <property type="project" value="TreeGrafter"/>
</dbReference>
<feature type="active site" description="Nucleophile" evidence="7 8">
    <location>
        <position position="78"/>
    </location>
</feature>
<evidence type="ECO:0000313" key="13">
    <source>
        <dbReference type="Proteomes" id="UP000185779"/>
    </source>
</evidence>
<keyword evidence="4 7" id="KW-0315">Glutamine amidotransferase</keyword>
<dbReference type="Pfam" id="PF01174">
    <property type="entry name" value="SNO"/>
    <property type="match status" value="1"/>
</dbReference>
<dbReference type="GO" id="GO:0005829">
    <property type="term" value="C:cytosol"/>
    <property type="evidence" value="ECO:0007669"/>
    <property type="project" value="TreeGrafter"/>
</dbReference>
<dbReference type="InterPro" id="IPR029062">
    <property type="entry name" value="Class_I_gatase-like"/>
</dbReference>
<dbReference type="HAMAP" id="MF_01615">
    <property type="entry name" value="PdxT"/>
    <property type="match status" value="1"/>
</dbReference>
<feature type="binding site" evidence="7 9">
    <location>
        <position position="100"/>
    </location>
    <ligand>
        <name>L-glutamine</name>
        <dbReference type="ChEBI" id="CHEBI:58359"/>
    </ligand>
</feature>